<keyword evidence="3" id="KW-0297">G-protein coupled receptor</keyword>
<protein>
    <submittedName>
        <fullName evidence="8">Adhesion G-protein coupled receptor G2-like</fullName>
    </submittedName>
</protein>
<dbReference type="RefSeq" id="XP_042611191.1">
    <property type="nucleotide sequence ID" value="XM_042755257.1"/>
</dbReference>
<dbReference type="InterPro" id="IPR058857">
    <property type="entry name" value="GAIN_ADGRG2/6"/>
</dbReference>
<organism evidence="8">
    <name type="scientific">Cyprinus carpio</name>
    <name type="common">Common carp</name>
    <dbReference type="NCBI Taxonomy" id="7962"/>
    <lineage>
        <taxon>Eukaryota</taxon>
        <taxon>Metazoa</taxon>
        <taxon>Chordata</taxon>
        <taxon>Craniata</taxon>
        <taxon>Vertebrata</taxon>
        <taxon>Euteleostomi</taxon>
        <taxon>Actinopterygii</taxon>
        <taxon>Neopterygii</taxon>
        <taxon>Teleostei</taxon>
        <taxon>Ostariophysi</taxon>
        <taxon>Cypriniformes</taxon>
        <taxon>Cyprinidae</taxon>
        <taxon>Cyprininae</taxon>
        <taxon>Cyprinus</taxon>
    </lineage>
</organism>
<name>A0A9Q9Y080_CYPCA</name>
<evidence type="ECO:0000256" key="2">
    <source>
        <dbReference type="ARBA" id="ARBA00022475"/>
    </source>
</evidence>
<dbReference type="Proteomes" id="UP001155660">
    <property type="component" value="Unplaced"/>
</dbReference>
<evidence type="ECO:0000256" key="6">
    <source>
        <dbReference type="ARBA" id="ARBA00023224"/>
    </source>
</evidence>
<reference evidence="8" key="1">
    <citation type="submission" date="2025-08" db="UniProtKB">
        <authorList>
            <consortium name="RefSeq"/>
        </authorList>
    </citation>
    <scope>IDENTIFICATION</scope>
    <source>
        <tissue evidence="8">Muscle</tissue>
    </source>
</reference>
<dbReference type="AlphaFoldDB" id="A0A9Q9Y080"/>
<keyword evidence="2" id="KW-0472">Membrane</keyword>
<evidence type="ECO:0000259" key="7">
    <source>
        <dbReference type="Pfam" id="PF26574"/>
    </source>
</evidence>
<keyword evidence="5" id="KW-0325">Glycoprotein</keyword>
<evidence type="ECO:0000256" key="5">
    <source>
        <dbReference type="ARBA" id="ARBA00023180"/>
    </source>
</evidence>
<dbReference type="KEGG" id="ccar:122134635"/>
<keyword evidence="6" id="KW-0807">Transducer</keyword>
<gene>
    <name evidence="8" type="primary">LOC122134635</name>
</gene>
<evidence type="ECO:0000256" key="1">
    <source>
        <dbReference type="ARBA" id="ARBA00004651"/>
    </source>
</evidence>
<dbReference type="OrthoDB" id="10037534at2759"/>
<comment type="subcellular location">
    <subcellularLocation>
        <location evidence="1">Cell membrane</location>
        <topology evidence="1">Multi-pass membrane protein</topology>
    </subcellularLocation>
</comment>
<dbReference type="Pfam" id="PF26574">
    <property type="entry name" value="GAIN_ADGRG2"/>
    <property type="match status" value="1"/>
</dbReference>
<evidence type="ECO:0000256" key="3">
    <source>
        <dbReference type="ARBA" id="ARBA00023040"/>
    </source>
</evidence>
<keyword evidence="4" id="KW-0675">Receptor</keyword>
<keyword evidence="2" id="KW-1003">Cell membrane</keyword>
<accession>A0A9Q9Y080</accession>
<proteinExistence type="predicted"/>
<sequence length="139" mass="14805">MFQNITTTSPSFTDAEGLLKLSAKAPSLNATQVEQILSQLESLLFGPNISLALANTSINIVSNLLNVPVAVMTPFSKRAIGIVDTVGLKLVVSGTSQSILSQSLAMAVKKVDGTNFQETSFSLIETSNVQIQSHPAWRD</sequence>
<evidence type="ECO:0000313" key="8">
    <source>
        <dbReference type="RefSeq" id="XP_042611191.1"/>
    </source>
</evidence>
<feature type="domain" description="Adhesion G-protein coupled receptor G2/6 GAIN" evidence="7">
    <location>
        <begin position="32"/>
        <end position="91"/>
    </location>
</feature>
<evidence type="ECO:0000256" key="4">
    <source>
        <dbReference type="ARBA" id="ARBA00023170"/>
    </source>
</evidence>
<dbReference type="GeneID" id="122134635"/>